<organism evidence="2 3">
    <name type="scientific">Morella rubra</name>
    <name type="common">Chinese bayberry</name>
    <dbReference type="NCBI Taxonomy" id="262757"/>
    <lineage>
        <taxon>Eukaryota</taxon>
        <taxon>Viridiplantae</taxon>
        <taxon>Streptophyta</taxon>
        <taxon>Embryophyta</taxon>
        <taxon>Tracheophyta</taxon>
        <taxon>Spermatophyta</taxon>
        <taxon>Magnoliopsida</taxon>
        <taxon>eudicotyledons</taxon>
        <taxon>Gunneridae</taxon>
        <taxon>Pentapetalae</taxon>
        <taxon>rosids</taxon>
        <taxon>fabids</taxon>
        <taxon>Fagales</taxon>
        <taxon>Myricaceae</taxon>
        <taxon>Morella</taxon>
    </lineage>
</organism>
<reference evidence="2 3" key="1">
    <citation type="journal article" date="2019" name="Plant Biotechnol. J.">
        <title>The red bayberry genome and genetic basis of sex determination.</title>
        <authorList>
            <person name="Jia H.M."/>
            <person name="Jia H.J."/>
            <person name="Cai Q.L."/>
            <person name="Wang Y."/>
            <person name="Zhao H.B."/>
            <person name="Yang W.F."/>
            <person name="Wang G.Y."/>
            <person name="Li Y.H."/>
            <person name="Zhan D.L."/>
            <person name="Shen Y.T."/>
            <person name="Niu Q.F."/>
            <person name="Chang L."/>
            <person name="Qiu J."/>
            <person name="Zhao L."/>
            <person name="Xie H.B."/>
            <person name="Fu W.Y."/>
            <person name="Jin J."/>
            <person name="Li X.W."/>
            <person name="Jiao Y."/>
            <person name="Zhou C.C."/>
            <person name="Tu T."/>
            <person name="Chai C.Y."/>
            <person name="Gao J.L."/>
            <person name="Fan L.J."/>
            <person name="van de Weg E."/>
            <person name="Wang J.Y."/>
            <person name="Gao Z.S."/>
        </authorList>
    </citation>
    <scope>NUCLEOTIDE SEQUENCE [LARGE SCALE GENOMIC DNA]</scope>
    <source>
        <tissue evidence="2">Leaves</tissue>
    </source>
</reference>
<feature type="compositionally biased region" description="Basic and acidic residues" evidence="1">
    <location>
        <begin position="288"/>
        <end position="299"/>
    </location>
</feature>
<dbReference type="OrthoDB" id="1939712at2759"/>
<gene>
    <name evidence="2" type="ORF">CJ030_MR0G006174</name>
</gene>
<dbReference type="PANTHER" id="PTHR33334">
    <property type="entry name" value="PROTEIN LNK1"/>
    <property type="match status" value="1"/>
</dbReference>
<feature type="region of interest" description="Disordered" evidence="1">
    <location>
        <begin position="197"/>
        <end position="225"/>
    </location>
</feature>
<evidence type="ECO:0000313" key="3">
    <source>
        <dbReference type="Proteomes" id="UP000516437"/>
    </source>
</evidence>
<name>A0A6A1UKM8_9ROSI</name>
<dbReference type="Proteomes" id="UP000516437">
    <property type="component" value="Unassembled WGS sequence"/>
</dbReference>
<dbReference type="GO" id="GO:0006355">
    <property type="term" value="P:regulation of DNA-templated transcription"/>
    <property type="evidence" value="ECO:0007669"/>
    <property type="project" value="InterPro"/>
</dbReference>
<feature type="region of interest" description="Disordered" evidence="1">
    <location>
        <begin position="265"/>
        <end position="300"/>
    </location>
</feature>
<protein>
    <recommendedName>
        <fullName evidence="4">Protein LNK3</fullName>
    </recommendedName>
</protein>
<dbReference type="PANTHER" id="PTHR33334:SF10">
    <property type="entry name" value="PROTEIN LNK4"/>
    <property type="match status" value="1"/>
</dbReference>
<accession>A0A6A1UKM8</accession>
<sequence length="407" mass="45985">MEWYFERVCDEILVPRYQELSDRLPSPGSQSKWGIRASESFRSPSERFVMDTNMEQQEITSNDRSLCDEVELDTFHDEDQSTGLSSEECFHRRAFSRDWPDCHLNDVAGFDQMTDIFLNSLLEDRPETETIDESFYFSPDSLCGMMPNDNLESESMWTGSMGNSKYPKGYAFSPLMGWDNQDVASMLSSPCNLEQIDCQPLQGPSGEDLVSSEQNGKNRNLSRVTSPEESVLQELELVMTQLTEKTRIGFRDALFRLANNSKHHNTATRTEDEYLATEKPPLSTPSDKTMRSESKKAMESETNAIDRAVANLMFNEMDCSVRELCSSASEDSSGIVGDSGMLVNCEHKVFRATGPLNYNLSQQKIGHAPPRPILPGDAEVPILLEDTCHEHIYIENSQETLEATLKK</sequence>
<comment type="caution">
    <text evidence="2">The sequence shown here is derived from an EMBL/GenBank/DDBJ whole genome shotgun (WGS) entry which is preliminary data.</text>
</comment>
<evidence type="ECO:0000313" key="2">
    <source>
        <dbReference type="EMBL" id="KAB1200839.1"/>
    </source>
</evidence>
<evidence type="ECO:0008006" key="4">
    <source>
        <dbReference type="Google" id="ProtNLM"/>
    </source>
</evidence>
<dbReference type="AlphaFoldDB" id="A0A6A1UKM8"/>
<feature type="compositionally biased region" description="Polar residues" evidence="1">
    <location>
        <begin position="211"/>
        <end position="225"/>
    </location>
</feature>
<dbReference type="GO" id="GO:0007623">
    <property type="term" value="P:circadian rhythm"/>
    <property type="evidence" value="ECO:0007669"/>
    <property type="project" value="InterPro"/>
</dbReference>
<dbReference type="EMBL" id="RXIC02000121">
    <property type="protein sequence ID" value="KAB1200839.1"/>
    <property type="molecule type" value="Genomic_DNA"/>
</dbReference>
<dbReference type="InterPro" id="IPR039928">
    <property type="entry name" value="LNK"/>
</dbReference>
<evidence type="ECO:0000256" key="1">
    <source>
        <dbReference type="SAM" id="MobiDB-lite"/>
    </source>
</evidence>
<keyword evidence="3" id="KW-1185">Reference proteome</keyword>
<proteinExistence type="predicted"/>